<dbReference type="PANTHER" id="PTHR23502">
    <property type="entry name" value="MAJOR FACILITATOR SUPERFAMILY"/>
    <property type="match status" value="1"/>
</dbReference>
<feature type="transmembrane region" description="Helical" evidence="6">
    <location>
        <begin position="483"/>
        <end position="506"/>
    </location>
</feature>
<sequence length="690" mass="73529">MEATSTSISHFNLGNMPSIQDEKSTATAHDVEHHSDFRKVTTIIEGSTQLYEDGKLDFIPMPSGDPKDPLNLPQWRKILILVSLCFFGAVSLVAQQIVGSLLPVFVLVYAGLDPSILTNGGGGAAFGPPVGIPSGISSVFPPFSTGASLPSGFPTTFPASGASIPSGFPTNLPAGILIPSGLPTSLLARATFPTPVLAGVLPSGVTKARQDFSEIPSGLPTSLIPGASVLSGFPSGAKPSGIPAGAVPSGSPPSGTSSNLLDSLAGLLAMNPNAPSLAEVNRLASLPVLIVGLSNYVLVPLSIAIGRRPVICLCGLLAWTCTLWAGLSQSLNSHLAGLITLPLGIGSSYIIANLSWRWLYYILAILTAVSWVMLLAFVPETRWQRSTSEMRGASETLRPGERRPPIDAARYGARTLKTDLTFFTSLRAKDAALSFVEIVESLIFPGFMWIVLLNAVFIGASLASLQTMTTVLFAPPYNWDFKYAGYSVVLVVVATIFVYAMGSYCADKVASMITKHKGGIREPEVHLWSLIFPLFCGIFGCILFGVGGTYVYKVHWIAILSGTAFLNFAFLTVNIIGSVYCIESYPKWAGYVLLQLADSVIAASQLKVKSPLTTFTSPVLVNVAGFRNVIGFAFTYGVTDWVQARGYMGCFGIYAGCIALLCVPMPFVWKFGKRLRRRAGMLTRKTSHSM</sequence>
<reference evidence="7 8" key="1">
    <citation type="journal article" date="2018" name="IMA Fungus">
        <title>IMA Genome-F 9: Draft genome sequence of Annulohypoxylon stygium, Aspergillus mulundensis, Berkeleyomyces basicola (syn. Thielaviopsis basicola), Ceratocystis smalleyi, two Cercospora beticola strains, Coleophoma cylindrospora, Fusarium fracticaudum, Phialophora cf. hyalina, and Morchella septimelata.</title>
        <authorList>
            <person name="Wingfield B.D."/>
            <person name="Bills G.F."/>
            <person name="Dong Y."/>
            <person name="Huang W."/>
            <person name="Nel W.J."/>
            <person name="Swalarsk-Parry B.S."/>
            <person name="Vaghefi N."/>
            <person name="Wilken P.M."/>
            <person name="An Z."/>
            <person name="de Beer Z.W."/>
            <person name="De Vos L."/>
            <person name="Chen L."/>
            <person name="Duong T.A."/>
            <person name="Gao Y."/>
            <person name="Hammerbacher A."/>
            <person name="Kikkert J.R."/>
            <person name="Li Y."/>
            <person name="Li H."/>
            <person name="Li K."/>
            <person name="Li Q."/>
            <person name="Liu X."/>
            <person name="Ma X."/>
            <person name="Naidoo K."/>
            <person name="Pethybridge S.J."/>
            <person name="Sun J."/>
            <person name="Steenkamp E.T."/>
            <person name="van der Nest M.A."/>
            <person name="van Wyk S."/>
            <person name="Wingfield M.J."/>
            <person name="Xiong C."/>
            <person name="Yue Q."/>
            <person name="Zhang X."/>
        </authorList>
    </citation>
    <scope>NUCLEOTIDE SEQUENCE [LARGE SCALE GENOMIC DNA]</scope>
    <source>
        <strain evidence="7 8">BP 5553</strain>
    </source>
</reference>
<dbReference type="RefSeq" id="XP_031867217.1">
    <property type="nucleotide sequence ID" value="XM_032016926.1"/>
</dbReference>
<evidence type="ECO:0008006" key="9">
    <source>
        <dbReference type="Google" id="ProtNLM"/>
    </source>
</evidence>
<comment type="caution">
    <text evidence="7">The sequence shown here is derived from an EMBL/GenBank/DDBJ whole genome shotgun (WGS) entry which is preliminary data.</text>
</comment>
<dbReference type="GO" id="GO:0005886">
    <property type="term" value="C:plasma membrane"/>
    <property type="evidence" value="ECO:0007669"/>
    <property type="project" value="TreeGrafter"/>
</dbReference>
<keyword evidence="2 6" id="KW-0812">Transmembrane</keyword>
<dbReference type="SUPFAM" id="SSF103473">
    <property type="entry name" value="MFS general substrate transporter"/>
    <property type="match status" value="1"/>
</dbReference>
<feature type="transmembrane region" description="Helical" evidence="6">
    <location>
        <begin position="78"/>
        <end position="109"/>
    </location>
</feature>
<protein>
    <recommendedName>
        <fullName evidence="9">MFS general substrate transporter</fullName>
    </recommendedName>
</protein>
<evidence type="ECO:0000256" key="4">
    <source>
        <dbReference type="ARBA" id="ARBA00023136"/>
    </source>
</evidence>
<dbReference type="Gene3D" id="1.20.1250.20">
    <property type="entry name" value="MFS general substrate transporter like domains"/>
    <property type="match status" value="1"/>
</dbReference>
<dbReference type="GeneID" id="43601152"/>
<feature type="transmembrane region" description="Helical" evidence="6">
    <location>
        <begin position="442"/>
        <end position="463"/>
    </location>
</feature>
<keyword evidence="8" id="KW-1185">Reference proteome</keyword>
<evidence type="ECO:0000256" key="6">
    <source>
        <dbReference type="SAM" id="Phobius"/>
    </source>
</evidence>
<evidence type="ECO:0000313" key="7">
    <source>
        <dbReference type="EMBL" id="RDL33935.1"/>
    </source>
</evidence>
<feature type="compositionally biased region" description="Basic and acidic residues" evidence="5">
    <location>
        <begin position="20"/>
        <end position="32"/>
    </location>
</feature>
<feature type="transmembrane region" description="Helical" evidence="6">
    <location>
        <begin position="556"/>
        <end position="576"/>
    </location>
</feature>
<feature type="transmembrane region" description="Helical" evidence="6">
    <location>
        <begin position="646"/>
        <end position="669"/>
    </location>
</feature>
<dbReference type="Pfam" id="PF07690">
    <property type="entry name" value="MFS_1"/>
    <property type="match status" value="1"/>
</dbReference>
<dbReference type="PANTHER" id="PTHR23502:SF164">
    <property type="entry name" value="MAJOR FACILITATOR SUPERFAMILY (MFS) PROFILE DOMAIN-CONTAINING PROTEIN"/>
    <property type="match status" value="1"/>
</dbReference>
<dbReference type="AlphaFoldDB" id="A0A370TGC4"/>
<dbReference type="EMBL" id="NPIC01000008">
    <property type="protein sequence ID" value="RDL33935.1"/>
    <property type="molecule type" value="Genomic_DNA"/>
</dbReference>
<feature type="compositionally biased region" description="Polar residues" evidence="5">
    <location>
        <begin position="1"/>
        <end position="18"/>
    </location>
</feature>
<evidence type="ECO:0000256" key="1">
    <source>
        <dbReference type="ARBA" id="ARBA00004141"/>
    </source>
</evidence>
<name>A0A370TGC4_9HELO</name>
<evidence type="ECO:0000256" key="5">
    <source>
        <dbReference type="SAM" id="MobiDB-lite"/>
    </source>
</evidence>
<keyword evidence="3 6" id="KW-1133">Transmembrane helix</keyword>
<organism evidence="7 8">
    <name type="scientific">Venustampulla echinocandica</name>
    <dbReference type="NCBI Taxonomy" id="2656787"/>
    <lineage>
        <taxon>Eukaryota</taxon>
        <taxon>Fungi</taxon>
        <taxon>Dikarya</taxon>
        <taxon>Ascomycota</taxon>
        <taxon>Pezizomycotina</taxon>
        <taxon>Leotiomycetes</taxon>
        <taxon>Helotiales</taxon>
        <taxon>Pleuroascaceae</taxon>
        <taxon>Venustampulla</taxon>
    </lineage>
</organism>
<dbReference type="GO" id="GO:0022857">
    <property type="term" value="F:transmembrane transporter activity"/>
    <property type="evidence" value="ECO:0007669"/>
    <property type="project" value="InterPro"/>
</dbReference>
<dbReference type="Proteomes" id="UP000254866">
    <property type="component" value="Unassembled WGS sequence"/>
</dbReference>
<dbReference type="InterPro" id="IPR036259">
    <property type="entry name" value="MFS_trans_sf"/>
</dbReference>
<feature type="transmembrane region" description="Helical" evidence="6">
    <location>
        <begin position="358"/>
        <end position="378"/>
    </location>
</feature>
<dbReference type="STRING" id="2656787.A0A370TGC4"/>
<dbReference type="OrthoDB" id="268400at2759"/>
<feature type="transmembrane region" description="Helical" evidence="6">
    <location>
        <begin position="305"/>
        <end position="327"/>
    </location>
</feature>
<accession>A0A370TGC4</accession>
<evidence type="ECO:0000256" key="2">
    <source>
        <dbReference type="ARBA" id="ARBA00022692"/>
    </source>
</evidence>
<gene>
    <name evidence="7" type="ORF">BP5553_08303</name>
</gene>
<feature type="transmembrane region" description="Helical" evidence="6">
    <location>
        <begin position="280"/>
        <end position="299"/>
    </location>
</feature>
<evidence type="ECO:0000256" key="3">
    <source>
        <dbReference type="ARBA" id="ARBA00022989"/>
    </source>
</evidence>
<evidence type="ECO:0000313" key="8">
    <source>
        <dbReference type="Proteomes" id="UP000254866"/>
    </source>
</evidence>
<keyword evidence="4 6" id="KW-0472">Membrane</keyword>
<feature type="region of interest" description="Disordered" evidence="5">
    <location>
        <begin position="1"/>
        <end position="32"/>
    </location>
</feature>
<comment type="subcellular location">
    <subcellularLocation>
        <location evidence="1">Membrane</location>
        <topology evidence="1">Multi-pass membrane protein</topology>
    </subcellularLocation>
</comment>
<dbReference type="InterPro" id="IPR011701">
    <property type="entry name" value="MFS"/>
</dbReference>
<proteinExistence type="predicted"/>
<feature type="transmembrane region" description="Helical" evidence="6">
    <location>
        <begin position="527"/>
        <end position="550"/>
    </location>
</feature>